<gene>
    <name evidence="3" type="ORF">MCOR_25682</name>
</gene>
<feature type="compositionally biased region" description="Basic residues" evidence="1">
    <location>
        <begin position="245"/>
        <end position="258"/>
    </location>
</feature>
<evidence type="ECO:0000256" key="1">
    <source>
        <dbReference type="SAM" id="MobiDB-lite"/>
    </source>
</evidence>
<feature type="chain" id="PRO_5026784373" evidence="2">
    <location>
        <begin position="41"/>
        <end position="258"/>
    </location>
</feature>
<name>A0A6J8C2J8_MYTCO</name>
<dbReference type="OrthoDB" id="10380203at2759"/>
<keyword evidence="4" id="KW-1185">Reference proteome</keyword>
<feature type="compositionally biased region" description="Polar residues" evidence="1">
    <location>
        <begin position="196"/>
        <end position="209"/>
    </location>
</feature>
<dbReference type="Proteomes" id="UP000507470">
    <property type="component" value="Unassembled WGS sequence"/>
</dbReference>
<evidence type="ECO:0000313" key="4">
    <source>
        <dbReference type="Proteomes" id="UP000507470"/>
    </source>
</evidence>
<sequence>MRGQQYDTIYQCMITFWGKNRMLESFPLLLFLCVIGNAVSLEDGPGVCNRTERQTVDRVVTKEVYVGTTEIPCVVNSWLDELSCMNRKMKTINVTEHRNETVQEIVPMIIKFCCAGYTLVGDRCILQTTTTTTTERMTTTTTVKVETTQPQTTIKPTTRPPTTTKPTTQTQTTTIPTTQKTTVKPETTRIKKSETTQRNIETTVPPKSTKNVLTTSETTINDIAATSERKVTFEAKVKPQTDHYRHNRRRRKYTYSRL</sequence>
<dbReference type="EMBL" id="CACVKT020004555">
    <property type="protein sequence ID" value="CAC5390595.1"/>
    <property type="molecule type" value="Genomic_DNA"/>
</dbReference>
<evidence type="ECO:0000313" key="3">
    <source>
        <dbReference type="EMBL" id="CAC5390595.1"/>
    </source>
</evidence>
<accession>A0A6J8C2J8</accession>
<reference evidence="3 4" key="1">
    <citation type="submission" date="2020-06" db="EMBL/GenBank/DDBJ databases">
        <authorList>
            <person name="Li R."/>
            <person name="Bekaert M."/>
        </authorList>
    </citation>
    <scope>NUCLEOTIDE SEQUENCE [LARGE SCALE GENOMIC DNA]</scope>
    <source>
        <strain evidence="4">wild</strain>
    </source>
</reference>
<feature type="compositionally biased region" description="Low complexity" evidence="1">
    <location>
        <begin position="145"/>
        <end position="185"/>
    </location>
</feature>
<keyword evidence="2" id="KW-0732">Signal</keyword>
<proteinExistence type="predicted"/>
<evidence type="ECO:0000256" key="2">
    <source>
        <dbReference type="SAM" id="SignalP"/>
    </source>
</evidence>
<feature type="signal peptide" evidence="2">
    <location>
        <begin position="1"/>
        <end position="40"/>
    </location>
</feature>
<feature type="region of interest" description="Disordered" evidence="1">
    <location>
        <begin position="145"/>
        <end position="209"/>
    </location>
</feature>
<protein>
    <submittedName>
        <fullName evidence="3">Uncharacterized protein</fullName>
    </submittedName>
</protein>
<feature type="compositionally biased region" description="Basic and acidic residues" evidence="1">
    <location>
        <begin position="186"/>
        <end position="195"/>
    </location>
</feature>
<dbReference type="AlphaFoldDB" id="A0A6J8C2J8"/>
<organism evidence="3 4">
    <name type="scientific">Mytilus coruscus</name>
    <name type="common">Sea mussel</name>
    <dbReference type="NCBI Taxonomy" id="42192"/>
    <lineage>
        <taxon>Eukaryota</taxon>
        <taxon>Metazoa</taxon>
        <taxon>Spiralia</taxon>
        <taxon>Lophotrochozoa</taxon>
        <taxon>Mollusca</taxon>
        <taxon>Bivalvia</taxon>
        <taxon>Autobranchia</taxon>
        <taxon>Pteriomorphia</taxon>
        <taxon>Mytilida</taxon>
        <taxon>Mytiloidea</taxon>
        <taxon>Mytilidae</taxon>
        <taxon>Mytilinae</taxon>
        <taxon>Mytilus</taxon>
    </lineage>
</organism>
<feature type="region of interest" description="Disordered" evidence="1">
    <location>
        <begin position="239"/>
        <end position="258"/>
    </location>
</feature>